<reference evidence="3" key="1">
    <citation type="submission" date="2016-02" db="EMBL/GenBank/DDBJ databases">
        <authorList>
            <person name="Wibberg D."/>
        </authorList>
    </citation>
    <scope>NUCLEOTIDE SEQUENCE [LARGE SCALE GENOMIC DNA]</scope>
</reference>
<gene>
    <name evidence="2" type="ORF">FDG2_2854</name>
</gene>
<protein>
    <submittedName>
        <fullName evidence="2">Uncharacterized protein</fullName>
    </submittedName>
</protein>
<dbReference type="AlphaFoldDB" id="A0A1C3NYI5"/>
<keyword evidence="3" id="KW-1185">Reference proteome</keyword>
<evidence type="ECO:0000313" key="3">
    <source>
        <dbReference type="Proteomes" id="UP000199013"/>
    </source>
</evidence>
<evidence type="ECO:0000313" key="2">
    <source>
        <dbReference type="EMBL" id="SBW22595.1"/>
    </source>
</evidence>
<organism evidence="2 3">
    <name type="scientific">Candidatus Protofrankia californiensis</name>
    <dbReference type="NCBI Taxonomy" id="1839754"/>
    <lineage>
        <taxon>Bacteria</taxon>
        <taxon>Bacillati</taxon>
        <taxon>Actinomycetota</taxon>
        <taxon>Actinomycetes</taxon>
        <taxon>Frankiales</taxon>
        <taxon>Frankiaceae</taxon>
        <taxon>Protofrankia</taxon>
    </lineage>
</organism>
<dbReference type="Proteomes" id="UP000199013">
    <property type="component" value="Unassembled WGS sequence"/>
</dbReference>
<evidence type="ECO:0000256" key="1">
    <source>
        <dbReference type="SAM" id="MobiDB-lite"/>
    </source>
</evidence>
<proteinExistence type="predicted"/>
<name>A0A1C3NYI5_9ACTN</name>
<dbReference type="EMBL" id="FLUV01001204">
    <property type="protein sequence ID" value="SBW22595.1"/>
    <property type="molecule type" value="Genomic_DNA"/>
</dbReference>
<accession>A0A1C3NYI5</accession>
<feature type="region of interest" description="Disordered" evidence="1">
    <location>
        <begin position="242"/>
        <end position="261"/>
    </location>
</feature>
<sequence length="261" mass="28852">MSIPATSWRSAAHGRRQGVRPRPVVVRVRGVVDLDSTTLGSLLAHKIVQDGERETLGPAWSNGALPDEHGNLVQLSGLMFTSPDGRYLTPEYVTRRMQQIARRAGLCTTVRELAAAGAVELIVGTRYTDPVGEWTLYRDREPIGEVTAASVEGVRGGRVRLGLAEPLPVDVEVGAELDRVCCHAGGFTIFGIRRHRSSSPKASTSRWCRRGSVTQRHRSRGRCPSICCGRQVRGRRRRWRPRRLARRGVGTLRAPPVNRGR</sequence>